<gene>
    <name evidence="3" type="ORF">Cri9333_3656</name>
</gene>
<evidence type="ECO:0000313" key="4">
    <source>
        <dbReference type="Proteomes" id="UP000010472"/>
    </source>
</evidence>
<dbReference type="RefSeq" id="WP_015204576.1">
    <property type="nucleotide sequence ID" value="NC_019753.1"/>
</dbReference>
<dbReference type="EMBL" id="CP003620">
    <property type="protein sequence ID" value="AFZ14471.1"/>
    <property type="molecule type" value="Genomic_DNA"/>
</dbReference>
<evidence type="ECO:0000313" key="3">
    <source>
        <dbReference type="EMBL" id="AFZ14471.1"/>
    </source>
</evidence>
<keyword evidence="2" id="KW-0732">Signal</keyword>
<dbReference type="KEGG" id="cep:Cri9333_3656"/>
<dbReference type="HOGENOM" id="CLU_1710207_0_0_3"/>
<sequence length="153" mass="16620">MARSHLLKICGAGLVVATLSILPLARPAAADTSGMTQYQKGRHEMGGYGSNVQVGNMMQAQGMNSGMQSNMMSVQDMNNRWYSASEMYRMGRHEWSGSGMMTGLRTYDNGSMMMQRQSTGSDIIINTTTPSQNNTTTPGMNMNTTTPGGTMQR</sequence>
<accession>K9W2L7</accession>
<feature type="signal peptide" evidence="2">
    <location>
        <begin position="1"/>
        <end position="30"/>
    </location>
</feature>
<reference evidence="3 4" key="1">
    <citation type="submission" date="2012-06" db="EMBL/GenBank/DDBJ databases">
        <title>Finished chromosome of genome of Crinalium epipsammum PCC 9333.</title>
        <authorList>
            <consortium name="US DOE Joint Genome Institute"/>
            <person name="Gugger M."/>
            <person name="Coursin T."/>
            <person name="Rippka R."/>
            <person name="Tandeau De Marsac N."/>
            <person name="Huntemann M."/>
            <person name="Wei C.-L."/>
            <person name="Han J."/>
            <person name="Detter J.C."/>
            <person name="Han C."/>
            <person name="Tapia R."/>
            <person name="Davenport K."/>
            <person name="Daligault H."/>
            <person name="Erkkila T."/>
            <person name="Gu W."/>
            <person name="Munk A.C.C."/>
            <person name="Teshima H."/>
            <person name="Xu Y."/>
            <person name="Chain P."/>
            <person name="Chen A."/>
            <person name="Krypides N."/>
            <person name="Mavromatis K."/>
            <person name="Markowitz V."/>
            <person name="Szeto E."/>
            <person name="Ivanova N."/>
            <person name="Mikhailova N."/>
            <person name="Ovchinnikova G."/>
            <person name="Pagani I."/>
            <person name="Pati A."/>
            <person name="Goodwin L."/>
            <person name="Peters L."/>
            <person name="Pitluck S."/>
            <person name="Woyke T."/>
            <person name="Kerfeld C."/>
        </authorList>
    </citation>
    <scope>NUCLEOTIDE SEQUENCE [LARGE SCALE GENOMIC DNA]</scope>
    <source>
        <strain evidence="3 4">PCC 9333</strain>
    </source>
</reference>
<organism evidence="3 4">
    <name type="scientific">Crinalium epipsammum PCC 9333</name>
    <dbReference type="NCBI Taxonomy" id="1173022"/>
    <lineage>
        <taxon>Bacteria</taxon>
        <taxon>Bacillati</taxon>
        <taxon>Cyanobacteriota</taxon>
        <taxon>Cyanophyceae</taxon>
        <taxon>Gomontiellales</taxon>
        <taxon>Gomontiellaceae</taxon>
        <taxon>Crinalium</taxon>
    </lineage>
</organism>
<feature type="chain" id="PRO_5003937296" evidence="2">
    <location>
        <begin position="31"/>
        <end position="153"/>
    </location>
</feature>
<feature type="region of interest" description="Disordered" evidence="1">
    <location>
        <begin position="129"/>
        <end position="153"/>
    </location>
</feature>
<name>K9W2L7_9CYAN</name>
<proteinExistence type="predicted"/>
<keyword evidence="4" id="KW-1185">Reference proteome</keyword>
<dbReference type="Proteomes" id="UP000010472">
    <property type="component" value="Chromosome"/>
</dbReference>
<evidence type="ECO:0000256" key="1">
    <source>
        <dbReference type="SAM" id="MobiDB-lite"/>
    </source>
</evidence>
<dbReference type="AlphaFoldDB" id="K9W2L7"/>
<protein>
    <submittedName>
        <fullName evidence="3">Uncharacterized protein</fullName>
    </submittedName>
</protein>
<evidence type="ECO:0000256" key="2">
    <source>
        <dbReference type="SAM" id="SignalP"/>
    </source>
</evidence>